<keyword evidence="2" id="KW-0472">Membrane</keyword>
<reference evidence="4" key="1">
    <citation type="submission" date="2023-12" db="EMBL/GenBank/DDBJ databases">
        <title>Novel species in genus Nocardioides.</title>
        <authorList>
            <person name="Zhou H."/>
        </authorList>
    </citation>
    <scope>NUCLEOTIDE SEQUENCE [LARGE SCALE GENOMIC DNA]</scope>
    <source>
        <strain evidence="4">HM61</strain>
    </source>
</reference>
<evidence type="ECO:0000256" key="1">
    <source>
        <dbReference type="SAM" id="MobiDB-lite"/>
    </source>
</evidence>
<sequence>MSASAEGLDTRRRDLVPRSRPHSTSSPDAAASRARRLLVSDLGPVAQLRAGRLGRRLPQLVVGLVLYGVSLALMVRGNVGLAPWDVLHSGIIQHLPITLGQAVVVMSFVVLLLWIPLKEQPGIGTIANALIVGLSADATLWVLDEPRALAARIALMVGGVVLCGAASGLYIGAQLGRGPRDGLMTGLHRRTGLSLRLVRTLLEVAVVLVGLTLGGVLGAGTVAYALTIGPLTQLFLPWCLVDIDPPERGDPS</sequence>
<organism evidence="3 4">
    <name type="scientific">Nocardioides bizhenqiangii</name>
    <dbReference type="NCBI Taxonomy" id="3095076"/>
    <lineage>
        <taxon>Bacteria</taxon>
        <taxon>Bacillati</taxon>
        <taxon>Actinomycetota</taxon>
        <taxon>Actinomycetes</taxon>
        <taxon>Propionibacteriales</taxon>
        <taxon>Nocardioidaceae</taxon>
        <taxon>Nocardioides</taxon>
    </lineage>
</organism>
<evidence type="ECO:0000313" key="4">
    <source>
        <dbReference type="Proteomes" id="UP001327225"/>
    </source>
</evidence>
<keyword evidence="2" id="KW-1133">Transmembrane helix</keyword>
<feature type="transmembrane region" description="Helical" evidence="2">
    <location>
        <begin position="95"/>
        <end position="115"/>
    </location>
</feature>
<dbReference type="Pfam" id="PF19700">
    <property type="entry name" value="DUF6198"/>
    <property type="match status" value="1"/>
</dbReference>
<dbReference type="EMBL" id="CP141059">
    <property type="protein sequence ID" value="WQQ27967.1"/>
    <property type="molecule type" value="Genomic_DNA"/>
</dbReference>
<dbReference type="InterPro" id="IPR038750">
    <property type="entry name" value="YczE/YyaS-like"/>
</dbReference>
<dbReference type="PANTHER" id="PTHR40078">
    <property type="entry name" value="INTEGRAL MEMBRANE PROTEIN-RELATED"/>
    <property type="match status" value="1"/>
</dbReference>
<dbReference type="RefSeq" id="WP_322938214.1">
    <property type="nucleotide sequence ID" value="NZ_CP141059.1"/>
</dbReference>
<proteinExistence type="predicted"/>
<gene>
    <name evidence="3" type="ORF">SHK19_06955</name>
</gene>
<keyword evidence="4" id="KW-1185">Reference proteome</keyword>
<keyword evidence="2" id="KW-0812">Transmembrane</keyword>
<name>A0ABZ0ZUG7_9ACTN</name>
<dbReference type="Proteomes" id="UP001327225">
    <property type="component" value="Chromosome"/>
</dbReference>
<evidence type="ECO:0008006" key="5">
    <source>
        <dbReference type="Google" id="ProtNLM"/>
    </source>
</evidence>
<evidence type="ECO:0000256" key="2">
    <source>
        <dbReference type="SAM" id="Phobius"/>
    </source>
</evidence>
<accession>A0ABZ0ZUG7</accession>
<feature type="transmembrane region" description="Helical" evidence="2">
    <location>
        <begin position="149"/>
        <end position="172"/>
    </location>
</feature>
<feature type="region of interest" description="Disordered" evidence="1">
    <location>
        <begin position="1"/>
        <end position="32"/>
    </location>
</feature>
<dbReference type="PANTHER" id="PTHR40078:SF1">
    <property type="entry name" value="INTEGRAL MEMBRANE PROTEIN"/>
    <property type="match status" value="1"/>
</dbReference>
<evidence type="ECO:0000313" key="3">
    <source>
        <dbReference type="EMBL" id="WQQ27967.1"/>
    </source>
</evidence>
<feature type="compositionally biased region" description="Basic and acidic residues" evidence="1">
    <location>
        <begin position="8"/>
        <end position="17"/>
    </location>
</feature>
<protein>
    <recommendedName>
        <fullName evidence="5">Membrane protein YczE</fullName>
    </recommendedName>
</protein>
<feature type="transmembrane region" description="Helical" evidence="2">
    <location>
        <begin position="122"/>
        <end position="143"/>
    </location>
</feature>
<feature type="transmembrane region" description="Helical" evidence="2">
    <location>
        <begin position="57"/>
        <end position="75"/>
    </location>
</feature>